<gene>
    <name evidence="1" type="ORF">QYS48_27635</name>
</gene>
<evidence type="ECO:0000313" key="2">
    <source>
        <dbReference type="Proteomes" id="UP001244443"/>
    </source>
</evidence>
<accession>A0AA51R6W6</accession>
<organism evidence="1 2">
    <name type="scientific">Marivirga arenosa</name>
    <dbReference type="NCBI Taxonomy" id="3059076"/>
    <lineage>
        <taxon>Bacteria</taxon>
        <taxon>Pseudomonadati</taxon>
        <taxon>Bacteroidota</taxon>
        <taxon>Cytophagia</taxon>
        <taxon>Cytophagales</taxon>
        <taxon>Marivirgaceae</taxon>
        <taxon>Marivirga</taxon>
    </lineage>
</organism>
<dbReference type="EMBL" id="CP129970">
    <property type="protein sequence ID" value="WMN07057.1"/>
    <property type="molecule type" value="Genomic_DNA"/>
</dbReference>
<keyword evidence="2" id="KW-1185">Reference proteome</keyword>
<dbReference type="AlphaFoldDB" id="A0AA51R6W6"/>
<evidence type="ECO:0000313" key="1">
    <source>
        <dbReference type="EMBL" id="WMN07057.1"/>
    </source>
</evidence>
<dbReference type="Proteomes" id="UP001244443">
    <property type="component" value="Chromosome"/>
</dbReference>
<proteinExistence type="predicted"/>
<reference evidence="1" key="1">
    <citation type="submission" date="2023-08" db="EMBL/GenBank/DDBJ databases">
        <title>Comparative genomics and taxonomic characterization of three novel marine species of genus Marivirga.</title>
        <authorList>
            <person name="Muhammad N."/>
            <person name="Kim S.-G."/>
        </authorList>
    </citation>
    <scope>NUCLEOTIDE SEQUENCE [LARGE SCALE GENOMIC DNA]</scope>
    <source>
        <strain evidence="1">ABR2-2</strain>
    </source>
</reference>
<protein>
    <submittedName>
        <fullName evidence="1">Uncharacterized protein</fullName>
    </submittedName>
</protein>
<name>A0AA51R6W6_9BACT</name>
<sequence>MDNFKKGMYWTLRNVTDDIETFGGKNIKFEHSIGNARNTNSSLDVFCNNCKIPNLKVEYKTGPGSVTSDIIKSQFIERDLFNANNLDEIQWRIEDSNFDAEQLKTWLIENKSSIMDIIEGDNAVKAANFERIFKMSDADDIITDNQIDEFVNLNYSLIFK</sequence>
<dbReference type="RefSeq" id="WP_308357088.1">
    <property type="nucleotide sequence ID" value="NZ_CP129970.2"/>
</dbReference>